<sequence>MNNLYETTELAKVIRNDELSLLQKRTLYDYLNCVFATFGDQTIRSTSGSDKANDTALKQSGKRSDSFKGLAKGFNILLDNCGATHFVNDKNLLVLRSIQRFRLTDFIEARTSSLLVVGRRTKVFKRALNGPNGARTEDLKLENVAIVKGFNVNIISEALLSKAGVWYSGYNATFRYGKVKESVVLRKRLQTRHKFQKSSVFRALKEDLSILWHLRIGHLSKEALEALAYNAKGVKLKGITKVECEAYAITHAQ</sequence>
<gene>
    <name evidence="1" type="ORF">MBM_08391</name>
</gene>
<reference evidence="1 2" key="1">
    <citation type="journal article" date="2012" name="BMC Genomics">
        <title>Sequencing the genome of Marssonina brunnea reveals fungus-poplar co-evolution.</title>
        <authorList>
            <person name="Zhu S."/>
            <person name="Cao Y.-Z."/>
            <person name="Jiang C."/>
            <person name="Tan B.-Y."/>
            <person name="Wang Z."/>
            <person name="Feng S."/>
            <person name="Zhang L."/>
            <person name="Su X.-H."/>
            <person name="Brejova B."/>
            <person name="Vinar T."/>
            <person name="Xu M."/>
            <person name="Wang M.-X."/>
            <person name="Zhang S.-G."/>
            <person name="Huang M.-R."/>
            <person name="Wu R."/>
            <person name="Zhou Y."/>
        </authorList>
    </citation>
    <scope>NUCLEOTIDE SEQUENCE [LARGE SCALE GENOMIC DNA]</scope>
    <source>
        <strain evidence="1 2">MB_m1</strain>
    </source>
</reference>
<name>K1WX95_MARBU</name>
<dbReference type="OrthoDB" id="3564818at2759"/>
<evidence type="ECO:0000313" key="2">
    <source>
        <dbReference type="Proteomes" id="UP000006753"/>
    </source>
</evidence>
<proteinExistence type="predicted"/>
<keyword evidence="2" id="KW-1185">Reference proteome</keyword>
<evidence type="ECO:0000313" key="1">
    <source>
        <dbReference type="EMBL" id="EKD13308.1"/>
    </source>
</evidence>
<accession>K1WX95</accession>
<dbReference type="EMBL" id="JH921450">
    <property type="protein sequence ID" value="EKD13308.1"/>
    <property type="molecule type" value="Genomic_DNA"/>
</dbReference>
<dbReference type="KEGG" id="mbe:MBM_08391"/>
<protein>
    <submittedName>
        <fullName evidence="1">Polyprotein</fullName>
    </submittedName>
</protein>
<organism evidence="1 2">
    <name type="scientific">Marssonina brunnea f. sp. multigermtubi (strain MB_m1)</name>
    <name type="common">Marssonina leaf spot fungus</name>
    <dbReference type="NCBI Taxonomy" id="1072389"/>
    <lineage>
        <taxon>Eukaryota</taxon>
        <taxon>Fungi</taxon>
        <taxon>Dikarya</taxon>
        <taxon>Ascomycota</taxon>
        <taxon>Pezizomycotina</taxon>
        <taxon>Leotiomycetes</taxon>
        <taxon>Helotiales</taxon>
        <taxon>Drepanopezizaceae</taxon>
        <taxon>Drepanopeziza</taxon>
    </lineage>
</organism>
<dbReference type="Proteomes" id="UP000006753">
    <property type="component" value="Unassembled WGS sequence"/>
</dbReference>
<dbReference type="AlphaFoldDB" id="K1WX95"/>
<dbReference type="HOGENOM" id="CLU_1098688_0_0_1"/>
<dbReference type="InParanoid" id="K1WX95"/>